<comment type="caution">
    <text evidence="3">The sequence shown here is derived from an EMBL/GenBank/DDBJ whole genome shotgun (WGS) entry which is preliminary data.</text>
</comment>
<proteinExistence type="predicted"/>
<feature type="compositionally biased region" description="Basic and acidic residues" evidence="1">
    <location>
        <begin position="14"/>
        <end position="24"/>
    </location>
</feature>
<protein>
    <submittedName>
        <fullName evidence="3">PilZ domain-containing protein</fullName>
    </submittedName>
</protein>
<evidence type="ECO:0000259" key="2">
    <source>
        <dbReference type="Pfam" id="PF07238"/>
    </source>
</evidence>
<gene>
    <name evidence="3" type="ORF">ABUH87_04975</name>
</gene>
<dbReference type="Proteomes" id="UP001556118">
    <property type="component" value="Unassembled WGS sequence"/>
</dbReference>
<organism evidence="3 4">
    <name type="scientific">Novosphingobium rhizovicinum</name>
    <dbReference type="NCBI Taxonomy" id="3228928"/>
    <lineage>
        <taxon>Bacteria</taxon>
        <taxon>Pseudomonadati</taxon>
        <taxon>Pseudomonadota</taxon>
        <taxon>Alphaproteobacteria</taxon>
        <taxon>Sphingomonadales</taxon>
        <taxon>Sphingomonadaceae</taxon>
        <taxon>Novosphingobium</taxon>
    </lineage>
</organism>
<feature type="domain" description="PilZ" evidence="2">
    <location>
        <begin position="120"/>
        <end position="191"/>
    </location>
</feature>
<sequence length="228" mass="25061">MNSPEASDSSSSKADTRSYRERAPRTMTLLMTGKLMLDDREGLCRVRNISTTGMKIETRAALAVDQRVRIGMRYGEEIEARVAWTRDGAAGLQFLTPIDVEAMLGPQPRQSRISRQRAPRAPRLAANCPIKVEARGAMYDAMLLDISQGGAKLRLPFRPMRDERLAMTIPGLSLKSGGVRWIGEEEVGLGFYVALSFDVLAAWVEERNAPASTDELVPGPRTGTVISP</sequence>
<evidence type="ECO:0000313" key="3">
    <source>
        <dbReference type="EMBL" id="MEW9854530.1"/>
    </source>
</evidence>
<feature type="region of interest" description="Disordered" evidence="1">
    <location>
        <begin position="1"/>
        <end position="24"/>
    </location>
</feature>
<dbReference type="SUPFAM" id="SSF141371">
    <property type="entry name" value="PilZ domain-like"/>
    <property type="match status" value="2"/>
</dbReference>
<evidence type="ECO:0000313" key="4">
    <source>
        <dbReference type="Proteomes" id="UP001556118"/>
    </source>
</evidence>
<dbReference type="InterPro" id="IPR009875">
    <property type="entry name" value="PilZ_domain"/>
</dbReference>
<reference evidence="3 4" key="1">
    <citation type="submission" date="2024-06" db="EMBL/GenBank/DDBJ databases">
        <title>Novosphingobium rhizovicinus M1R2S20.</title>
        <authorList>
            <person name="Sun J.-Q."/>
        </authorList>
    </citation>
    <scope>NUCLEOTIDE SEQUENCE [LARGE SCALE GENOMIC DNA]</scope>
    <source>
        <strain evidence="3 4">M1R2S20</strain>
    </source>
</reference>
<accession>A0ABV3R9A3</accession>
<dbReference type="EMBL" id="JBFNXR010000021">
    <property type="protein sequence ID" value="MEW9854530.1"/>
    <property type="molecule type" value="Genomic_DNA"/>
</dbReference>
<feature type="domain" description="PilZ" evidence="2">
    <location>
        <begin position="20"/>
        <end position="102"/>
    </location>
</feature>
<dbReference type="RefSeq" id="WP_367770557.1">
    <property type="nucleotide sequence ID" value="NZ_JBFNXR010000021.1"/>
</dbReference>
<dbReference type="Gene3D" id="2.40.10.220">
    <property type="entry name" value="predicted glycosyltransferase like domains"/>
    <property type="match status" value="1"/>
</dbReference>
<keyword evidence="4" id="KW-1185">Reference proteome</keyword>
<dbReference type="Pfam" id="PF07238">
    <property type="entry name" value="PilZ"/>
    <property type="match status" value="2"/>
</dbReference>
<feature type="compositionally biased region" description="Low complexity" evidence="1">
    <location>
        <begin position="1"/>
        <end position="13"/>
    </location>
</feature>
<evidence type="ECO:0000256" key="1">
    <source>
        <dbReference type="SAM" id="MobiDB-lite"/>
    </source>
</evidence>
<name>A0ABV3R9A3_9SPHN</name>